<evidence type="ECO:0000313" key="2">
    <source>
        <dbReference type="Proteomes" id="UP001148737"/>
    </source>
</evidence>
<gene>
    <name evidence="1" type="ORF">NLG97_g6217</name>
</gene>
<dbReference type="Proteomes" id="UP001148737">
    <property type="component" value="Unassembled WGS sequence"/>
</dbReference>
<reference evidence="1" key="1">
    <citation type="submission" date="2022-07" db="EMBL/GenBank/DDBJ databases">
        <title>Genome Sequence of Lecanicillium saksenae.</title>
        <authorList>
            <person name="Buettner E."/>
        </authorList>
    </citation>
    <scope>NUCLEOTIDE SEQUENCE</scope>
    <source>
        <strain evidence="1">VT-O1</strain>
    </source>
</reference>
<proteinExistence type="predicted"/>
<comment type="caution">
    <text evidence="1">The sequence shown here is derived from an EMBL/GenBank/DDBJ whole genome shotgun (WGS) entry which is preliminary data.</text>
</comment>
<organism evidence="1 2">
    <name type="scientific">Lecanicillium saksenae</name>
    <dbReference type="NCBI Taxonomy" id="468837"/>
    <lineage>
        <taxon>Eukaryota</taxon>
        <taxon>Fungi</taxon>
        <taxon>Dikarya</taxon>
        <taxon>Ascomycota</taxon>
        <taxon>Pezizomycotina</taxon>
        <taxon>Sordariomycetes</taxon>
        <taxon>Hypocreomycetidae</taxon>
        <taxon>Hypocreales</taxon>
        <taxon>Cordycipitaceae</taxon>
        <taxon>Lecanicillium</taxon>
    </lineage>
</organism>
<dbReference type="EMBL" id="JANAKD010000794">
    <property type="protein sequence ID" value="KAJ3488311.1"/>
    <property type="molecule type" value="Genomic_DNA"/>
</dbReference>
<evidence type="ECO:0000313" key="1">
    <source>
        <dbReference type="EMBL" id="KAJ3488311.1"/>
    </source>
</evidence>
<sequence>MLIATGHYGSPCSWIPAVLQAPANLSAHSQNIQHQSTALSDMVVPANRGSNQDLSQTGKPQDPTWMDGGQPADAHLPNHPRHLARIRKENGHNNDHGGATASSAHHIDGFLPNTLAGDRLVLIGICPFKRGLSR</sequence>
<keyword evidence="2" id="KW-1185">Reference proteome</keyword>
<name>A0ACC1QRX5_9HYPO</name>
<protein>
    <submittedName>
        <fullName evidence="1">Uncharacterized protein</fullName>
    </submittedName>
</protein>
<accession>A0ACC1QRX5</accession>